<dbReference type="OrthoDB" id="206700at2759"/>
<dbReference type="KEGG" id="mpp:MICPUCDRAFT_54697"/>
<feature type="compositionally biased region" description="Pro residues" evidence="2">
    <location>
        <begin position="1"/>
        <end position="10"/>
    </location>
</feature>
<dbReference type="STRING" id="564608.C1N9Z3"/>
<reference evidence="3 4" key="1">
    <citation type="journal article" date="2009" name="Science">
        <title>Green evolution and dynamic adaptations revealed by genomes of the marine picoeukaryotes Micromonas.</title>
        <authorList>
            <person name="Worden A.Z."/>
            <person name="Lee J.H."/>
            <person name="Mock T."/>
            <person name="Rouze P."/>
            <person name="Simmons M.P."/>
            <person name="Aerts A.L."/>
            <person name="Allen A.E."/>
            <person name="Cuvelier M.L."/>
            <person name="Derelle E."/>
            <person name="Everett M.V."/>
            <person name="Foulon E."/>
            <person name="Grimwood J."/>
            <person name="Gundlach H."/>
            <person name="Henrissat B."/>
            <person name="Napoli C."/>
            <person name="McDonald S.M."/>
            <person name="Parker M.S."/>
            <person name="Rombauts S."/>
            <person name="Salamov A."/>
            <person name="Von Dassow P."/>
            <person name="Badger J.H."/>
            <person name="Coutinho P.M."/>
            <person name="Demir E."/>
            <person name="Dubchak I."/>
            <person name="Gentemann C."/>
            <person name="Eikrem W."/>
            <person name="Gready J.E."/>
            <person name="John U."/>
            <person name="Lanier W."/>
            <person name="Lindquist E.A."/>
            <person name="Lucas S."/>
            <person name="Mayer K.F."/>
            <person name="Moreau H."/>
            <person name="Not F."/>
            <person name="Otillar R."/>
            <person name="Panaud O."/>
            <person name="Pangilinan J."/>
            <person name="Paulsen I."/>
            <person name="Piegu B."/>
            <person name="Poliakov A."/>
            <person name="Robbens S."/>
            <person name="Schmutz J."/>
            <person name="Toulza E."/>
            <person name="Wyss T."/>
            <person name="Zelensky A."/>
            <person name="Zhou K."/>
            <person name="Armbrust E.V."/>
            <person name="Bhattacharya D."/>
            <person name="Goodenough U.W."/>
            <person name="Van de Peer Y."/>
            <person name="Grigoriev I.V."/>
        </authorList>
    </citation>
    <scope>NUCLEOTIDE SEQUENCE [LARGE SCALE GENOMIC DNA]</scope>
    <source>
        <strain evidence="3 4">CCMP1545</strain>
    </source>
</reference>
<gene>
    <name evidence="3" type="ORF">MICPUCDRAFT_54697</name>
</gene>
<feature type="region of interest" description="Disordered" evidence="2">
    <location>
        <begin position="1"/>
        <end position="22"/>
    </location>
</feature>
<sequence>MAAPPPSPPPPRDDYDDPDDFRRRREETRAFVSYILDGADAACVPSNSSSSSSRSSIASEVSSLASFARARGLVSSATRRRAWPLLCGITPASVVDAKAFERAAERADAAHPDAVVIRNDVARSLWAFTSHWDDVTREGKRARLAEVLRGAVGAHDWESAPHHARYYQGLHDVAGVLLLVLRRVPSRHRSSHHTGPHTTASARWTRFLKDFIHFPADVSIASAALERVTLFHLRDATRSSFAPVADALSLLPCLLRRMGRRRLSDVIATSGVGTTFALTWMLTWHIHGFAASNSNHRREERERRDVVNLELASRLVDCFLASHPLLPLYAGAVALASREEEILAAWTSTTTTTRGRTFAFGRAAALRRRAAARRLGGGDVGELHAALSRTRLVSEKNLRSRRRALCELDGVLRDALETFDAHPPRALYKAAGVFPPRGSACELYERGYVWTRDDVDGRPERYILKSPTPRAVALGTGDGGGAWTRAWTRRVAERASAAATRARRWRLARSRWQPRATTRAERERCVLYTGPHTTPFARWTPILKDFARCISPPTPRFQSPSSTPFNAN</sequence>
<name>C1N9Z3_MICPC</name>
<dbReference type="GO" id="GO:0006888">
    <property type="term" value="P:endoplasmic reticulum to Golgi vesicle-mediated transport"/>
    <property type="evidence" value="ECO:0007669"/>
    <property type="project" value="TreeGrafter"/>
</dbReference>
<dbReference type="Gene3D" id="1.10.8.1310">
    <property type="match status" value="1"/>
</dbReference>
<evidence type="ECO:0000313" key="3">
    <source>
        <dbReference type="EMBL" id="EEH51032.1"/>
    </source>
</evidence>
<keyword evidence="1" id="KW-0343">GTPase activation</keyword>
<dbReference type="InterPro" id="IPR045913">
    <property type="entry name" value="TBC20/Gyp8-like"/>
</dbReference>
<dbReference type="AlphaFoldDB" id="C1N9Z3"/>
<dbReference type="Gene3D" id="1.10.472.80">
    <property type="entry name" value="Ypt/Rab-GAP domain of gyp1p, domain 3"/>
    <property type="match status" value="1"/>
</dbReference>
<proteinExistence type="predicted"/>
<evidence type="ECO:0000313" key="4">
    <source>
        <dbReference type="Proteomes" id="UP000001876"/>
    </source>
</evidence>
<evidence type="ECO:0000256" key="2">
    <source>
        <dbReference type="SAM" id="MobiDB-lite"/>
    </source>
</evidence>
<dbReference type="PANTHER" id="PTHR20913:SF7">
    <property type="entry name" value="RE60063P"/>
    <property type="match status" value="1"/>
</dbReference>
<dbReference type="GO" id="GO:0005096">
    <property type="term" value="F:GTPase activator activity"/>
    <property type="evidence" value="ECO:0007669"/>
    <property type="project" value="UniProtKB-KW"/>
</dbReference>
<dbReference type="RefSeq" id="XP_003064698.1">
    <property type="nucleotide sequence ID" value="XM_003064652.1"/>
</dbReference>
<dbReference type="EMBL" id="GG663752">
    <property type="protein sequence ID" value="EEH51032.1"/>
    <property type="molecule type" value="Genomic_DNA"/>
</dbReference>
<dbReference type="InterPro" id="IPR035969">
    <property type="entry name" value="Rab-GAP_TBC_sf"/>
</dbReference>
<protein>
    <submittedName>
        <fullName evidence="3">Predicted protein</fullName>
    </submittedName>
</protein>
<evidence type="ECO:0000256" key="1">
    <source>
        <dbReference type="ARBA" id="ARBA00022468"/>
    </source>
</evidence>
<dbReference type="eggNOG" id="KOG2595">
    <property type="taxonomic scope" value="Eukaryota"/>
</dbReference>
<dbReference type="SUPFAM" id="SSF47923">
    <property type="entry name" value="Ypt/Rab-GAP domain of gyp1p"/>
    <property type="match status" value="1"/>
</dbReference>
<dbReference type="Proteomes" id="UP000001876">
    <property type="component" value="Unassembled WGS sequence"/>
</dbReference>
<organism evidence="4">
    <name type="scientific">Micromonas pusilla (strain CCMP1545)</name>
    <name type="common">Picoplanktonic green alga</name>
    <dbReference type="NCBI Taxonomy" id="564608"/>
    <lineage>
        <taxon>Eukaryota</taxon>
        <taxon>Viridiplantae</taxon>
        <taxon>Chlorophyta</taxon>
        <taxon>Mamiellophyceae</taxon>
        <taxon>Mamiellales</taxon>
        <taxon>Mamiellaceae</taxon>
        <taxon>Micromonas</taxon>
    </lineage>
</organism>
<keyword evidence="4" id="KW-1185">Reference proteome</keyword>
<accession>C1N9Z3</accession>
<dbReference type="GO" id="GO:0005789">
    <property type="term" value="C:endoplasmic reticulum membrane"/>
    <property type="evidence" value="ECO:0007669"/>
    <property type="project" value="TreeGrafter"/>
</dbReference>
<dbReference type="PANTHER" id="PTHR20913">
    <property type="entry name" value="TBC1 DOMAIN FAMILY MEMBER 20/GTPASE"/>
    <property type="match status" value="1"/>
</dbReference>
<dbReference type="GeneID" id="9690262"/>